<dbReference type="SUPFAM" id="SSF52172">
    <property type="entry name" value="CheY-like"/>
    <property type="match status" value="1"/>
</dbReference>
<dbReference type="InterPro" id="IPR016032">
    <property type="entry name" value="Sig_transdc_resp-reg_C-effctor"/>
</dbReference>
<dbReference type="Pfam" id="PF00196">
    <property type="entry name" value="GerE"/>
    <property type="match status" value="1"/>
</dbReference>
<feature type="modified residue" description="4-aspartylphosphate" evidence="5">
    <location>
        <position position="51"/>
    </location>
</feature>
<organism evidence="8 9">
    <name type="scientific">Rubellicoccus peritrichatus</name>
    <dbReference type="NCBI Taxonomy" id="3080537"/>
    <lineage>
        <taxon>Bacteria</taxon>
        <taxon>Pseudomonadati</taxon>
        <taxon>Verrucomicrobiota</taxon>
        <taxon>Opitutia</taxon>
        <taxon>Puniceicoccales</taxon>
        <taxon>Cerasicoccaceae</taxon>
        <taxon>Rubellicoccus</taxon>
    </lineage>
</organism>
<dbReference type="PROSITE" id="PS50043">
    <property type="entry name" value="HTH_LUXR_2"/>
    <property type="match status" value="1"/>
</dbReference>
<evidence type="ECO:0000256" key="4">
    <source>
        <dbReference type="ARBA" id="ARBA00023163"/>
    </source>
</evidence>
<dbReference type="RefSeq" id="WP_317831896.1">
    <property type="nucleotide sequence ID" value="NZ_CP136920.1"/>
</dbReference>
<dbReference type="PANTHER" id="PTHR43214">
    <property type="entry name" value="TWO-COMPONENT RESPONSE REGULATOR"/>
    <property type="match status" value="1"/>
</dbReference>
<dbReference type="PRINTS" id="PR00038">
    <property type="entry name" value="HTHLUXR"/>
</dbReference>
<dbReference type="InterPro" id="IPR058245">
    <property type="entry name" value="NreC/VraR/RcsB-like_REC"/>
</dbReference>
<evidence type="ECO:0000256" key="2">
    <source>
        <dbReference type="ARBA" id="ARBA00023015"/>
    </source>
</evidence>
<reference evidence="8 9" key="1">
    <citation type="submission" date="2023-10" db="EMBL/GenBank/DDBJ databases">
        <title>Rubellicoccus peritrichatus gen. nov., sp. nov., isolated from an algae of coral reef tank.</title>
        <authorList>
            <person name="Luo J."/>
        </authorList>
    </citation>
    <scope>NUCLEOTIDE SEQUENCE [LARGE SCALE GENOMIC DNA]</scope>
    <source>
        <strain evidence="8 9">CR14</strain>
    </source>
</reference>
<dbReference type="AlphaFoldDB" id="A0AAQ3LD69"/>
<evidence type="ECO:0000256" key="3">
    <source>
        <dbReference type="ARBA" id="ARBA00023125"/>
    </source>
</evidence>
<protein>
    <submittedName>
        <fullName evidence="8">Response regulator transcription factor</fullName>
    </submittedName>
</protein>
<dbReference type="SMART" id="SM00448">
    <property type="entry name" value="REC"/>
    <property type="match status" value="1"/>
</dbReference>
<dbReference type="PROSITE" id="PS50110">
    <property type="entry name" value="RESPONSE_REGULATORY"/>
    <property type="match status" value="1"/>
</dbReference>
<dbReference type="GO" id="GO:0000160">
    <property type="term" value="P:phosphorelay signal transduction system"/>
    <property type="evidence" value="ECO:0007669"/>
    <property type="project" value="InterPro"/>
</dbReference>
<dbReference type="InterPro" id="IPR001789">
    <property type="entry name" value="Sig_transdc_resp-reg_receiver"/>
</dbReference>
<evidence type="ECO:0000259" key="6">
    <source>
        <dbReference type="PROSITE" id="PS50043"/>
    </source>
</evidence>
<evidence type="ECO:0000256" key="1">
    <source>
        <dbReference type="ARBA" id="ARBA00022553"/>
    </source>
</evidence>
<evidence type="ECO:0000259" key="7">
    <source>
        <dbReference type="PROSITE" id="PS50110"/>
    </source>
</evidence>
<dbReference type="InterPro" id="IPR000792">
    <property type="entry name" value="Tscrpt_reg_LuxR_C"/>
</dbReference>
<dbReference type="KEGG" id="puo:RZN69_14635"/>
<dbReference type="PANTHER" id="PTHR43214:SF41">
    <property type="entry name" value="NITRATE_NITRITE RESPONSE REGULATOR PROTEIN NARP"/>
    <property type="match status" value="1"/>
</dbReference>
<keyword evidence="1 5" id="KW-0597">Phosphoprotein</keyword>
<dbReference type="CDD" id="cd17535">
    <property type="entry name" value="REC_NarL-like"/>
    <property type="match status" value="1"/>
</dbReference>
<dbReference type="EMBL" id="CP136920">
    <property type="protein sequence ID" value="WOO39859.1"/>
    <property type="molecule type" value="Genomic_DNA"/>
</dbReference>
<dbReference type="Gene3D" id="3.40.50.2300">
    <property type="match status" value="1"/>
</dbReference>
<keyword evidence="4" id="KW-0804">Transcription</keyword>
<keyword evidence="3" id="KW-0238">DNA-binding</keyword>
<name>A0AAQ3LD69_9BACT</name>
<dbReference type="InterPro" id="IPR039420">
    <property type="entry name" value="WalR-like"/>
</dbReference>
<evidence type="ECO:0000256" key="5">
    <source>
        <dbReference type="PROSITE-ProRule" id="PRU00169"/>
    </source>
</evidence>
<dbReference type="SMART" id="SM00421">
    <property type="entry name" value="HTH_LUXR"/>
    <property type="match status" value="1"/>
</dbReference>
<dbReference type="Proteomes" id="UP001304300">
    <property type="component" value="Chromosome"/>
</dbReference>
<dbReference type="Pfam" id="PF00072">
    <property type="entry name" value="Response_reg"/>
    <property type="match status" value="1"/>
</dbReference>
<dbReference type="CDD" id="cd06170">
    <property type="entry name" value="LuxR_C_like"/>
    <property type="match status" value="1"/>
</dbReference>
<dbReference type="PROSITE" id="PS00622">
    <property type="entry name" value="HTH_LUXR_1"/>
    <property type="match status" value="1"/>
</dbReference>
<dbReference type="SUPFAM" id="SSF46894">
    <property type="entry name" value="C-terminal effector domain of the bipartite response regulators"/>
    <property type="match status" value="1"/>
</dbReference>
<evidence type="ECO:0000313" key="9">
    <source>
        <dbReference type="Proteomes" id="UP001304300"/>
    </source>
</evidence>
<dbReference type="InterPro" id="IPR011006">
    <property type="entry name" value="CheY-like_superfamily"/>
</dbReference>
<dbReference type="GO" id="GO:0006355">
    <property type="term" value="P:regulation of DNA-templated transcription"/>
    <property type="evidence" value="ECO:0007669"/>
    <property type="project" value="InterPro"/>
</dbReference>
<gene>
    <name evidence="8" type="ORF">RZN69_14635</name>
</gene>
<proteinExistence type="predicted"/>
<sequence length="210" mass="23849">MEIVVVEDHTLFRQMLIKLCNEDYNVVGEAADGGEALSVCRKKKPEVVIMDIMIPEPDGIDVTKILLKEQPGIRVLALSGHIDTFTVYRLLKSGVLGYVNKMSEPIEVVQEAIKTVAEGKPYFTKQFAEVRDDLKQDPSSFQRILSDRELELLPLFSRGLDNNAISDEVGLKPSTVLWHRRNIMKKLQIHATTELMRYGIKNGFWHPETV</sequence>
<feature type="domain" description="Response regulatory" evidence="7">
    <location>
        <begin position="2"/>
        <end position="116"/>
    </location>
</feature>
<accession>A0AAQ3LD69</accession>
<dbReference type="GO" id="GO:0003677">
    <property type="term" value="F:DNA binding"/>
    <property type="evidence" value="ECO:0007669"/>
    <property type="project" value="UniProtKB-KW"/>
</dbReference>
<evidence type="ECO:0000313" key="8">
    <source>
        <dbReference type="EMBL" id="WOO39859.1"/>
    </source>
</evidence>
<keyword evidence="9" id="KW-1185">Reference proteome</keyword>
<feature type="domain" description="HTH luxR-type" evidence="6">
    <location>
        <begin position="138"/>
        <end position="203"/>
    </location>
</feature>
<keyword evidence="2" id="KW-0805">Transcription regulation</keyword>